<name>A0A1F8A455_9EURO</name>
<feature type="domain" description="NmrA-like" evidence="4">
    <location>
        <begin position="3"/>
        <end position="118"/>
    </location>
</feature>
<evidence type="ECO:0000313" key="5">
    <source>
        <dbReference type="EMBL" id="OGM46522.1"/>
    </source>
</evidence>
<proteinExistence type="predicted"/>
<evidence type="ECO:0000256" key="3">
    <source>
        <dbReference type="SAM" id="SignalP"/>
    </source>
</evidence>
<dbReference type="AlphaFoldDB" id="A0A1F8A455"/>
<protein>
    <recommendedName>
        <fullName evidence="4">NmrA-like domain-containing protein</fullName>
    </recommendedName>
</protein>
<dbReference type="PANTHER" id="PTHR47706:SF9">
    <property type="entry name" value="NMRA-LIKE DOMAIN-CONTAINING PROTEIN-RELATED"/>
    <property type="match status" value="1"/>
</dbReference>
<dbReference type="OrthoDB" id="9974981at2759"/>
<dbReference type="EMBL" id="LYCR01000031">
    <property type="protein sequence ID" value="OGM46522.1"/>
    <property type="molecule type" value="Genomic_DNA"/>
</dbReference>
<keyword evidence="6" id="KW-1185">Reference proteome</keyword>
<dbReference type="RefSeq" id="XP_022390239.1">
    <property type="nucleotide sequence ID" value="XM_022531648.1"/>
</dbReference>
<organism evidence="5 6">
    <name type="scientific">Aspergillus bombycis</name>
    <dbReference type="NCBI Taxonomy" id="109264"/>
    <lineage>
        <taxon>Eukaryota</taxon>
        <taxon>Fungi</taxon>
        <taxon>Dikarya</taxon>
        <taxon>Ascomycota</taxon>
        <taxon>Pezizomycotina</taxon>
        <taxon>Eurotiomycetes</taxon>
        <taxon>Eurotiomycetidae</taxon>
        <taxon>Eurotiales</taxon>
        <taxon>Aspergillaceae</taxon>
        <taxon>Aspergillus</taxon>
    </lineage>
</organism>
<dbReference type="Pfam" id="PF05368">
    <property type="entry name" value="NmrA"/>
    <property type="match status" value="2"/>
</dbReference>
<dbReference type="InterPro" id="IPR036291">
    <property type="entry name" value="NAD(P)-bd_dom_sf"/>
</dbReference>
<dbReference type="InterPro" id="IPR008030">
    <property type="entry name" value="NmrA-like"/>
</dbReference>
<dbReference type="STRING" id="109264.A0A1F8A455"/>
<dbReference type="Proteomes" id="UP000179179">
    <property type="component" value="Unassembled WGS sequence"/>
</dbReference>
<dbReference type="GeneID" id="34447909"/>
<feature type="signal peptide" evidence="3">
    <location>
        <begin position="1"/>
        <end position="26"/>
    </location>
</feature>
<dbReference type="GO" id="GO:0016491">
    <property type="term" value="F:oxidoreductase activity"/>
    <property type="evidence" value="ECO:0007669"/>
    <property type="project" value="UniProtKB-KW"/>
</dbReference>
<gene>
    <name evidence="5" type="ORF">ABOM_004519</name>
</gene>
<evidence type="ECO:0000259" key="4">
    <source>
        <dbReference type="Pfam" id="PF05368"/>
    </source>
</evidence>
<keyword evidence="3" id="KW-0732">Signal</keyword>
<accession>A0A1F8A455</accession>
<dbReference type="InterPro" id="IPR051609">
    <property type="entry name" value="NmrA/Isoflavone_reductase-like"/>
</dbReference>
<evidence type="ECO:0000313" key="6">
    <source>
        <dbReference type="Proteomes" id="UP000179179"/>
    </source>
</evidence>
<sequence length="330" mass="36918">MTRIALLGSTGQVGHFILMALLTTTSHEVVQLVQPASETKARSINISAEQKQRLRTVPVDLLVADTDELASILNGVEVVVSAVNGKALSAQEKVQTAAGMAGVRRFYPSEYGMHHVYTGEDGYGYVHPVSALYFTRSAWIIKSEANEKVIHHPAIVSGKMTYTLIGCGDLYNQEREALWCPWTQADLPSYTIHILGNPDAKVDFTHIGDLANFLVKTIDHPEVSENKELNFVSDHISYNEIAALLERYSRRKVEKILMPIQVMHRVFQNKEDVPEDLKGKGAFPDDFWIVVKGMQGSGRFWRPPGQVHNDLFPDVKTMAFEQYFQNICGS</sequence>
<keyword evidence="1" id="KW-0521">NADP</keyword>
<dbReference type="PANTHER" id="PTHR47706">
    <property type="entry name" value="NMRA-LIKE FAMILY PROTEIN"/>
    <property type="match status" value="1"/>
</dbReference>
<feature type="chain" id="PRO_5009534506" description="NmrA-like domain-containing protein" evidence="3">
    <location>
        <begin position="27"/>
        <end position="330"/>
    </location>
</feature>
<evidence type="ECO:0000256" key="2">
    <source>
        <dbReference type="ARBA" id="ARBA00023002"/>
    </source>
</evidence>
<reference evidence="5 6" key="1">
    <citation type="journal article" date="2016" name="Genome Biol. Evol.">
        <title>Draft genome sequence of an aflatoxigenic Aspergillus species, A. bombycis.</title>
        <authorList>
            <person name="Moore G.G."/>
            <person name="Mack B.M."/>
            <person name="Beltz S.B."/>
            <person name="Gilbert M.K."/>
        </authorList>
    </citation>
    <scope>NUCLEOTIDE SEQUENCE [LARGE SCALE GENOMIC DNA]</scope>
    <source>
        <strain evidence="6">NRRL 26010</strain>
    </source>
</reference>
<comment type="caution">
    <text evidence="5">The sequence shown here is derived from an EMBL/GenBank/DDBJ whole genome shotgun (WGS) entry which is preliminary data.</text>
</comment>
<dbReference type="Gene3D" id="3.90.25.10">
    <property type="entry name" value="UDP-galactose 4-epimerase, domain 1"/>
    <property type="match status" value="1"/>
</dbReference>
<evidence type="ECO:0000256" key="1">
    <source>
        <dbReference type="ARBA" id="ARBA00022857"/>
    </source>
</evidence>
<feature type="domain" description="NmrA-like" evidence="4">
    <location>
        <begin position="185"/>
        <end position="268"/>
    </location>
</feature>
<dbReference type="SUPFAM" id="SSF51735">
    <property type="entry name" value="NAD(P)-binding Rossmann-fold domains"/>
    <property type="match status" value="1"/>
</dbReference>
<keyword evidence="2" id="KW-0560">Oxidoreductase</keyword>
<dbReference type="Gene3D" id="3.40.50.720">
    <property type="entry name" value="NAD(P)-binding Rossmann-like Domain"/>
    <property type="match status" value="1"/>
</dbReference>